<accession>A0A3B0ZUY1</accession>
<evidence type="ECO:0000256" key="1">
    <source>
        <dbReference type="SAM" id="Phobius"/>
    </source>
</evidence>
<dbReference type="Pfam" id="PF13975">
    <property type="entry name" value="gag-asp_proteas"/>
    <property type="match status" value="1"/>
</dbReference>
<evidence type="ECO:0000313" key="2">
    <source>
        <dbReference type="EMBL" id="VAW91863.1"/>
    </source>
</evidence>
<gene>
    <name evidence="2" type="ORF">MNBD_GAMMA22-1546</name>
</gene>
<dbReference type="SUPFAM" id="SSF50630">
    <property type="entry name" value="Acid proteases"/>
    <property type="match status" value="1"/>
</dbReference>
<dbReference type="PROSITE" id="PS00141">
    <property type="entry name" value="ASP_PROTEASE"/>
    <property type="match status" value="1"/>
</dbReference>
<dbReference type="InterPro" id="IPR034122">
    <property type="entry name" value="Retropepsin-like_bacterial"/>
</dbReference>
<proteinExistence type="predicted"/>
<dbReference type="InterPro" id="IPR021109">
    <property type="entry name" value="Peptidase_aspartic_dom_sf"/>
</dbReference>
<dbReference type="Gene3D" id="2.40.70.10">
    <property type="entry name" value="Acid Proteases"/>
    <property type="match status" value="1"/>
</dbReference>
<keyword evidence="1" id="KW-0472">Membrane</keyword>
<dbReference type="CDD" id="cd05483">
    <property type="entry name" value="retropepsin_like_bacteria"/>
    <property type="match status" value="1"/>
</dbReference>
<sequence length="179" mass="20113">MSTLKDDNEQLFQKTGRAMIWVMWLIVIGLVTLFFNKIVDDQKNPNKDIQSSIETDGIKQVVLIRNRYGHYITDGKINGKKVVFMIDTGASDISIPLTVAERLNLKKGIAIDYETANGLAKSYLTKLASVSIAGIKKYNVRASINPNVNFDEILLGMSFLKDLEFSQQGKKLIIKQTEN</sequence>
<dbReference type="GO" id="GO:0006508">
    <property type="term" value="P:proteolysis"/>
    <property type="evidence" value="ECO:0007669"/>
    <property type="project" value="InterPro"/>
</dbReference>
<reference evidence="2" key="1">
    <citation type="submission" date="2018-06" db="EMBL/GenBank/DDBJ databases">
        <authorList>
            <person name="Zhirakovskaya E."/>
        </authorList>
    </citation>
    <scope>NUCLEOTIDE SEQUENCE</scope>
</reference>
<dbReference type="EMBL" id="UOFS01000007">
    <property type="protein sequence ID" value="VAW91863.1"/>
    <property type="molecule type" value="Genomic_DNA"/>
</dbReference>
<keyword evidence="1" id="KW-0812">Transmembrane</keyword>
<organism evidence="2">
    <name type="scientific">hydrothermal vent metagenome</name>
    <dbReference type="NCBI Taxonomy" id="652676"/>
    <lineage>
        <taxon>unclassified sequences</taxon>
        <taxon>metagenomes</taxon>
        <taxon>ecological metagenomes</taxon>
    </lineage>
</organism>
<dbReference type="InterPro" id="IPR001969">
    <property type="entry name" value="Aspartic_peptidase_AS"/>
</dbReference>
<name>A0A3B0ZUY1_9ZZZZ</name>
<feature type="transmembrane region" description="Helical" evidence="1">
    <location>
        <begin position="20"/>
        <end position="39"/>
    </location>
</feature>
<dbReference type="InterPro" id="IPR011969">
    <property type="entry name" value="Clan_AA_Asp_peptidase_C"/>
</dbReference>
<dbReference type="AlphaFoldDB" id="A0A3B0ZUY1"/>
<keyword evidence="1" id="KW-1133">Transmembrane helix</keyword>
<evidence type="ECO:0008006" key="3">
    <source>
        <dbReference type="Google" id="ProtNLM"/>
    </source>
</evidence>
<protein>
    <recommendedName>
        <fullName evidence="3">Aspartyl protease</fullName>
    </recommendedName>
</protein>
<dbReference type="GO" id="GO:0004190">
    <property type="term" value="F:aspartic-type endopeptidase activity"/>
    <property type="evidence" value="ECO:0007669"/>
    <property type="project" value="InterPro"/>
</dbReference>
<dbReference type="NCBIfam" id="TIGR02281">
    <property type="entry name" value="clan_AA_DTGA"/>
    <property type="match status" value="1"/>
</dbReference>